<dbReference type="Proteomes" id="UP000317648">
    <property type="component" value="Chromosome"/>
</dbReference>
<name>A0A518DMB1_9BACT</name>
<dbReference type="PANTHER" id="PTHR12993:SF11">
    <property type="entry name" value="N-ACETYLGLUCOSAMINYL-PHOSPHATIDYLINOSITOL DE-N-ACETYLASE"/>
    <property type="match status" value="1"/>
</dbReference>
<dbReference type="KEGG" id="lcre:Pla8534_07360"/>
<dbReference type="InterPro" id="IPR003737">
    <property type="entry name" value="GlcNAc_PI_deacetylase-related"/>
</dbReference>
<dbReference type="OrthoDB" id="9790023at2"/>
<organism evidence="1 2">
    <name type="scientific">Lignipirellula cremea</name>
    <dbReference type="NCBI Taxonomy" id="2528010"/>
    <lineage>
        <taxon>Bacteria</taxon>
        <taxon>Pseudomonadati</taxon>
        <taxon>Planctomycetota</taxon>
        <taxon>Planctomycetia</taxon>
        <taxon>Pirellulales</taxon>
        <taxon>Pirellulaceae</taxon>
        <taxon>Lignipirellula</taxon>
    </lineage>
</organism>
<dbReference type="EMBL" id="CP036433">
    <property type="protein sequence ID" value="QDU92963.1"/>
    <property type="molecule type" value="Genomic_DNA"/>
</dbReference>
<gene>
    <name evidence="1" type="ORF">Pla8534_07360</name>
</gene>
<proteinExistence type="predicted"/>
<reference evidence="1 2" key="1">
    <citation type="submission" date="2019-02" db="EMBL/GenBank/DDBJ databases">
        <title>Deep-cultivation of Planctomycetes and their phenomic and genomic characterization uncovers novel biology.</title>
        <authorList>
            <person name="Wiegand S."/>
            <person name="Jogler M."/>
            <person name="Boedeker C."/>
            <person name="Pinto D."/>
            <person name="Vollmers J."/>
            <person name="Rivas-Marin E."/>
            <person name="Kohn T."/>
            <person name="Peeters S.H."/>
            <person name="Heuer A."/>
            <person name="Rast P."/>
            <person name="Oberbeckmann S."/>
            <person name="Bunk B."/>
            <person name="Jeske O."/>
            <person name="Meyerdierks A."/>
            <person name="Storesund J.E."/>
            <person name="Kallscheuer N."/>
            <person name="Luecker S."/>
            <person name="Lage O.M."/>
            <person name="Pohl T."/>
            <person name="Merkel B.J."/>
            <person name="Hornburger P."/>
            <person name="Mueller R.-W."/>
            <person name="Bruemmer F."/>
            <person name="Labrenz M."/>
            <person name="Spormann A.M."/>
            <person name="Op den Camp H."/>
            <person name="Overmann J."/>
            <person name="Amann R."/>
            <person name="Jetten M.S.M."/>
            <person name="Mascher T."/>
            <person name="Medema M.H."/>
            <person name="Devos D.P."/>
            <person name="Kaster A.-K."/>
            <person name="Ovreas L."/>
            <person name="Rohde M."/>
            <person name="Galperin M.Y."/>
            <person name="Jogler C."/>
        </authorList>
    </citation>
    <scope>NUCLEOTIDE SEQUENCE [LARGE SCALE GENOMIC DNA]</scope>
    <source>
        <strain evidence="1 2">Pla85_3_4</strain>
    </source>
</reference>
<accession>A0A518DMB1</accession>
<keyword evidence="2" id="KW-1185">Reference proteome</keyword>
<dbReference type="Pfam" id="PF02585">
    <property type="entry name" value="PIG-L"/>
    <property type="match status" value="1"/>
</dbReference>
<sequence length="279" mass="31274">MTHTELEFQFTQRQSDGSLRRGRTFQETFATDKPARETWLFVSPHDDDLCLGAGLLMQAAIAAGVEVQVLVVTDGCLGYCTQEQEAEIVAIRREETYASFAILGAPAEQIAYVNYPDGGLTAYCGRRRARPGESHLQGYVGLQNAFTWHLRRVRPSRVFTPTHTDLHPDHRITHSELMISIFHAAGAIWPELGPSLPAPPRVGELAVYCDFAAPPNLEIQANDAAFQQKLRSVEAYRSQTQIAALVENTRQAGPYEYVREVEFQLYSPRNYRAMFASPE</sequence>
<evidence type="ECO:0000313" key="1">
    <source>
        <dbReference type="EMBL" id="QDU92963.1"/>
    </source>
</evidence>
<dbReference type="AlphaFoldDB" id="A0A518DMB1"/>
<dbReference type="PANTHER" id="PTHR12993">
    <property type="entry name" value="N-ACETYLGLUCOSAMINYL-PHOSPHATIDYLINOSITOL DE-N-ACETYLASE-RELATED"/>
    <property type="match status" value="1"/>
</dbReference>
<evidence type="ECO:0000313" key="2">
    <source>
        <dbReference type="Proteomes" id="UP000317648"/>
    </source>
</evidence>
<dbReference type="SUPFAM" id="SSF102588">
    <property type="entry name" value="LmbE-like"/>
    <property type="match status" value="1"/>
</dbReference>
<dbReference type="RefSeq" id="WP_145049359.1">
    <property type="nucleotide sequence ID" value="NZ_CP036433.1"/>
</dbReference>
<protein>
    <submittedName>
        <fullName evidence="1">GlcNAc-PI de-N-acetylase</fullName>
    </submittedName>
</protein>
<dbReference type="GO" id="GO:0016811">
    <property type="term" value="F:hydrolase activity, acting on carbon-nitrogen (but not peptide) bonds, in linear amides"/>
    <property type="evidence" value="ECO:0007669"/>
    <property type="project" value="TreeGrafter"/>
</dbReference>
<dbReference type="Gene3D" id="3.40.50.10320">
    <property type="entry name" value="LmbE-like"/>
    <property type="match status" value="1"/>
</dbReference>
<dbReference type="InterPro" id="IPR024078">
    <property type="entry name" value="LmbE-like_dom_sf"/>
</dbReference>